<evidence type="ECO:0000259" key="10">
    <source>
        <dbReference type="PROSITE" id="PS51202"/>
    </source>
</evidence>
<dbReference type="RefSeq" id="WP_317836344.1">
    <property type="nucleotide sequence ID" value="NZ_CP136920.1"/>
</dbReference>
<dbReference type="InterPro" id="IPR006037">
    <property type="entry name" value="RCK_C"/>
</dbReference>
<dbReference type="InterPro" id="IPR038770">
    <property type="entry name" value="Na+/solute_symporter_sf"/>
</dbReference>
<evidence type="ECO:0000313" key="11">
    <source>
        <dbReference type="EMBL" id="WOO43746.1"/>
    </source>
</evidence>
<dbReference type="PANTHER" id="PTHR42751">
    <property type="entry name" value="SODIUM/HYDROGEN EXCHANGER FAMILY/TRKA DOMAIN PROTEIN"/>
    <property type="match status" value="1"/>
</dbReference>
<feature type="transmembrane region" description="Helical" evidence="9">
    <location>
        <begin position="453"/>
        <end position="471"/>
    </location>
</feature>
<feature type="transmembrane region" description="Helical" evidence="9">
    <location>
        <begin position="500"/>
        <end position="520"/>
    </location>
</feature>
<dbReference type="InterPro" id="IPR006153">
    <property type="entry name" value="Cation/H_exchanger_TM"/>
</dbReference>
<dbReference type="KEGG" id="puo:RZN69_01890"/>
<dbReference type="Gene3D" id="1.20.1530.20">
    <property type="match status" value="1"/>
</dbReference>
<evidence type="ECO:0000256" key="8">
    <source>
        <dbReference type="SAM" id="MobiDB-lite"/>
    </source>
</evidence>
<feature type="transmembrane region" description="Helical" evidence="9">
    <location>
        <begin position="205"/>
        <end position="223"/>
    </location>
</feature>
<name>A0AAQ3LDI4_9BACT</name>
<evidence type="ECO:0000256" key="7">
    <source>
        <dbReference type="ARBA" id="ARBA00023136"/>
    </source>
</evidence>
<feature type="region of interest" description="Disordered" evidence="8">
    <location>
        <begin position="751"/>
        <end position="781"/>
    </location>
</feature>
<evidence type="ECO:0000313" key="12">
    <source>
        <dbReference type="Proteomes" id="UP001304300"/>
    </source>
</evidence>
<proteinExistence type="inferred from homology"/>
<dbReference type="Pfam" id="PF00999">
    <property type="entry name" value="Na_H_Exchanger"/>
    <property type="match status" value="1"/>
</dbReference>
<dbReference type="GO" id="GO:0006813">
    <property type="term" value="P:potassium ion transport"/>
    <property type="evidence" value="ECO:0007669"/>
    <property type="project" value="UniProtKB-KW"/>
</dbReference>
<evidence type="ECO:0000256" key="6">
    <source>
        <dbReference type="ARBA" id="ARBA00022989"/>
    </source>
</evidence>
<feature type="transmembrane region" description="Helical" evidence="9">
    <location>
        <begin position="138"/>
        <end position="162"/>
    </location>
</feature>
<evidence type="ECO:0000256" key="2">
    <source>
        <dbReference type="ARBA" id="ARBA00005551"/>
    </source>
</evidence>
<evidence type="ECO:0000256" key="9">
    <source>
        <dbReference type="SAM" id="Phobius"/>
    </source>
</evidence>
<feature type="transmembrane region" description="Helical" evidence="9">
    <location>
        <begin position="229"/>
        <end position="248"/>
    </location>
</feature>
<keyword evidence="6 9" id="KW-1133">Transmembrane helix</keyword>
<keyword evidence="5 9" id="KW-0812">Transmembrane</keyword>
<dbReference type="SUPFAM" id="SSF116726">
    <property type="entry name" value="TrkA C-terminal domain-like"/>
    <property type="match status" value="2"/>
</dbReference>
<feature type="transmembrane region" description="Helical" evidence="9">
    <location>
        <begin position="319"/>
        <end position="339"/>
    </location>
</feature>
<keyword evidence="3" id="KW-0813">Transport</keyword>
<evidence type="ECO:0000256" key="5">
    <source>
        <dbReference type="ARBA" id="ARBA00022692"/>
    </source>
</evidence>
<feature type="domain" description="RCK C-terminal" evidence="10">
    <location>
        <begin position="583"/>
        <end position="667"/>
    </location>
</feature>
<feature type="transmembrane region" description="Helical" evidence="9">
    <location>
        <begin position="77"/>
        <end position="100"/>
    </location>
</feature>
<feature type="compositionally biased region" description="Acidic residues" evidence="8">
    <location>
        <begin position="755"/>
        <end position="781"/>
    </location>
</feature>
<dbReference type="InterPro" id="IPR036721">
    <property type="entry name" value="RCK_C_sf"/>
</dbReference>
<evidence type="ECO:0000256" key="4">
    <source>
        <dbReference type="ARBA" id="ARBA00022538"/>
    </source>
</evidence>
<feature type="transmembrane region" description="Helical" evidence="9">
    <location>
        <begin position="12"/>
        <end position="34"/>
    </location>
</feature>
<comment type="similarity">
    <text evidence="2">Belongs to the monovalent cation:proton antiporter 2 (CPA2) transporter (TC 2.A.37) family.</text>
</comment>
<feature type="transmembrane region" description="Helical" evidence="9">
    <location>
        <begin position="174"/>
        <end position="193"/>
    </location>
</feature>
<accession>A0AAQ3LDI4</accession>
<feature type="transmembrane region" description="Helical" evidence="9">
    <location>
        <begin position="526"/>
        <end position="548"/>
    </location>
</feature>
<keyword evidence="7 9" id="KW-0472">Membrane</keyword>
<feature type="transmembrane region" description="Helical" evidence="9">
    <location>
        <begin position="345"/>
        <end position="364"/>
    </location>
</feature>
<evidence type="ECO:0000256" key="3">
    <source>
        <dbReference type="ARBA" id="ARBA00022448"/>
    </source>
</evidence>
<keyword evidence="4" id="KW-0406">Ion transport</keyword>
<dbReference type="GO" id="GO:1902600">
    <property type="term" value="P:proton transmembrane transport"/>
    <property type="evidence" value="ECO:0007669"/>
    <property type="project" value="InterPro"/>
</dbReference>
<reference evidence="11 12" key="1">
    <citation type="submission" date="2023-10" db="EMBL/GenBank/DDBJ databases">
        <title>Rubellicoccus peritrichatus gen. nov., sp. nov., isolated from an algae of coral reef tank.</title>
        <authorList>
            <person name="Luo J."/>
        </authorList>
    </citation>
    <scope>NUCLEOTIDE SEQUENCE [LARGE SCALE GENOMIC DNA]</scope>
    <source>
        <strain evidence="11 12">CR14</strain>
    </source>
</reference>
<dbReference type="GO" id="GO:0008324">
    <property type="term" value="F:monoatomic cation transmembrane transporter activity"/>
    <property type="evidence" value="ECO:0007669"/>
    <property type="project" value="InterPro"/>
</dbReference>
<dbReference type="AlphaFoldDB" id="A0AAQ3LDI4"/>
<feature type="transmembrane region" description="Helical" evidence="9">
    <location>
        <begin position="106"/>
        <end position="126"/>
    </location>
</feature>
<dbReference type="Pfam" id="PF02080">
    <property type="entry name" value="TrkA_C"/>
    <property type="match status" value="2"/>
</dbReference>
<feature type="transmembrane region" description="Helical" evidence="9">
    <location>
        <begin position="284"/>
        <end position="307"/>
    </location>
</feature>
<comment type="subcellular location">
    <subcellularLocation>
        <location evidence="1">Membrane</location>
        <topology evidence="1">Multi-pass membrane protein</topology>
    </subcellularLocation>
</comment>
<dbReference type="GO" id="GO:0015297">
    <property type="term" value="F:antiporter activity"/>
    <property type="evidence" value="ECO:0007669"/>
    <property type="project" value="InterPro"/>
</dbReference>
<evidence type="ECO:0000256" key="1">
    <source>
        <dbReference type="ARBA" id="ARBA00004141"/>
    </source>
</evidence>
<dbReference type="EMBL" id="CP136920">
    <property type="protein sequence ID" value="WOO43746.1"/>
    <property type="molecule type" value="Genomic_DNA"/>
</dbReference>
<protein>
    <submittedName>
        <fullName evidence="11">Cation:proton antiporter</fullName>
    </submittedName>
</protein>
<sequence length="781" mass="85039">MVLTAAVVTLLFYRLKLPVILGYLLAGLLIGPQLPDLPSIHDKSAITQLSQLGVVFLMFSIGLEFDLARLKKVFWPAFIAVILQTSLVFYLGTLSAQLVGYTPLEGIFLGALLTNSASLVCIKVLSDKGRLKRADAHMAIGILIFEDIIAVMLLVILTGVAATHEFKLDSVYQTTFLIGIFVVGVYYLGRLIAPFFSKFLKQTGSAELITIATIAFVLGIGELARISNFSIALGAFLAGAILAQSRISKEIERVSQPFRDLFSAVFFVTIGMLIEPSWLLENWIAVLFIAGMVVLIKIGACWLGLFVGGQSSETGFRAAISKASVGEFGFIIAAMGQGLGVTGAGLTSMTVGLAIVTYLFIPVLNAKPDKLYRYISDKTPERLRLAADIYSKLLDSVGRMVGKNVFLRLARRPLLQVALQFLLMNGIVILAYVGAEHLEMVKKIESYKVWVQLAVWLVAGTACLPFLAAIIRNLDALIHLVTDATIQSGRNKQFITGRMANFFHTMMLCLVIVLFGGLYLSAASRFFPSGFALVVFIVLVGSAMVLFWRSIINLNSRLEYLFLQSFQQNRVDADSVLREATLRDAAAKHPWPASVETVRIESNTVPCGKLISELRLREQTGATIVAVSRGGVTHYDPSPELPIFPKDHLILFGTERQVKEAHRMLSIQGPPRGGEEESPKFSIEKVFIGTASPLAGDTLAGAEVRTRHKISVLGIQRGHVRITTPSASEILLGGDVLLVAGPPKAIETFKQTLQPEDEELDDAADILLSESEEGDDSSGFS</sequence>
<feature type="transmembrane region" description="Helical" evidence="9">
    <location>
        <begin position="260"/>
        <end position="278"/>
    </location>
</feature>
<feature type="transmembrane region" description="Helical" evidence="9">
    <location>
        <begin position="46"/>
        <end position="65"/>
    </location>
</feature>
<keyword evidence="4" id="KW-0633">Potassium transport</keyword>
<dbReference type="Proteomes" id="UP001304300">
    <property type="component" value="Chromosome"/>
</dbReference>
<keyword evidence="4" id="KW-0630">Potassium</keyword>
<feature type="domain" description="RCK C-terminal" evidence="10">
    <location>
        <begin position="671"/>
        <end position="755"/>
    </location>
</feature>
<keyword evidence="12" id="KW-1185">Reference proteome</keyword>
<dbReference type="GO" id="GO:0016020">
    <property type="term" value="C:membrane"/>
    <property type="evidence" value="ECO:0007669"/>
    <property type="project" value="UniProtKB-SubCell"/>
</dbReference>
<dbReference type="PROSITE" id="PS51202">
    <property type="entry name" value="RCK_C"/>
    <property type="match status" value="2"/>
</dbReference>
<feature type="transmembrane region" description="Helical" evidence="9">
    <location>
        <begin position="413"/>
        <end position="433"/>
    </location>
</feature>
<dbReference type="PANTHER" id="PTHR42751:SF3">
    <property type="entry name" value="SODIUM_GLUTAMATE SYMPORTER"/>
    <property type="match status" value="1"/>
</dbReference>
<dbReference type="Gene3D" id="3.30.70.1450">
    <property type="entry name" value="Regulator of K+ conductance, C-terminal domain"/>
    <property type="match status" value="2"/>
</dbReference>
<organism evidence="11 12">
    <name type="scientific">Rubellicoccus peritrichatus</name>
    <dbReference type="NCBI Taxonomy" id="3080537"/>
    <lineage>
        <taxon>Bacteria</taxon>
        <taxon>Pseudomonadati</taxon>
        <taxon>Verrucomicrobiota</taxon>
        <taxon>Opitutia</taxon>
        <taxon>Puniceicoccales</taxon>
        <taxon>Cerasicoccaceae</taxon>
        <taxon>Rubellicoccus</taxon>
    </lineage>
</organism>
<gene>
    <name evidence="11" type="ORF">RZN69_01890</name>
</gene>